<dbReference type="Proteomes" id="UP001152484">
    <property type="component" value="Unassembled WGS sequence"/>
</dbReference>
<gene>
    <name evidence="1" type="ORF">CEURO_LOCUS6962</name>
</gene>
<protein>
    <submittedName>
        <fullName evidence="1">Uncharacterized protein</fullName>
    </submittedName>
</protein>
<dbReference type="AlphaFoldDB" id="A0A9P0YXF2"/>
<comment type="caution">
    <text evidence="1">The sequence shown here is derived from an EMBL/GenBank/DDBJ whole genome shotgun (WGS) entry which is preliminary data.</text>
</comment>
<dbReference type="EMBL" id="CAMAPE010000010">
    <property type="protein sequence ID" value="CAH9078856.1"/>
    <property type="molecule type" value="Genomic_DNA"/>
</dbReference>
<organism evidence="1 2">
    <name type="scientific">Cuscuta europaea</name>
    <name type="common">European dodder</name>
    <dbReference type="NCBI Taxonomy" id="41803"/>
    <lineage>
        <taxon>Eukaryota</taxon>
        <taxon>Viridiplantae</taxon>
        <taxon>Streptophyta</taxon>
        <taxon>Embryophyta</taxon>
        <taxon>Tracheophyta</taxon>
        <taxon>Spermatophyta</taxon>
        <taxon>Magnoliopsida</taxon>
        <taxon>eudicotyledons</taxon>
        <taxon>Gunneridae</taxon>
        <taxon>Pentapetalae</taxon>
        <taxon>asterids</taxon>
        <taxon>lamiids</taxon>
        <taxon>Solanales</taxon>
        <taxon>Convolvulaceae</taxon>
        <taxon>Cuscuteae</taxon>
        <taxon>Cuscuta</taxon>
        <taxon>Cuscuta subgen. Cuscuta</taxon>
    </lineage>
</organism>
<accession>A0A9P0YXF2</accession>
<sequence length="102" mass="11034">MGLLKGIVVFQQGSDAMGFKNSGDAMDSGDRAMPWISWIPASSVSPSPCLAGFIWRTRFVAPLNHSRSTVEGFEVAGKGLHDGAKEQGGEKTHFVLRIKEQN</sequence>
<reference evidence="1" key="1">
    <citation type="submission" date="2022-07" db="EMBL/GenBank/DDBJ databases">
        <authorList>
            <person name="Macas J."/>
            <person name="Novak P."/>
            <person name="Neumann P."/>
        </authorList>
    </citation>
    <scope>NUCLEOTIDE SEQUENCE</scope>
</reference>
<name>A0A9P0YXF2_CUSEU</name>
<proteinExistence type="predicted"/>
<evidence type="ECO:0000313" key="1">
    <source>
        <dbReference type="EMBL" id="CAH9078856.1"/>
    </source>
</evidence>
<evidence type="ECO:0000313" key="2">
    <source>
        <dbReference type="Proteomes" id="UP001152484"/>
    </source>
</evidence>
<keyword evidence="2" id="KW-1185">Reference proteome</keyword>